<comment type="subcellular location">
    <subcellularLocation>
        <location evidence="2">Cytoplasm</location>
    </subcellularLocation>
    <subcellularLocation>
        <location evidence="1">Nucleus</location>
    </subcellularLocation>
</comment>
<dbReference type="PANTHER" id="PTHR14315">
    <property type="entry name" value="SPOT14 FAMILY MEMBER"/>
    <property type="match status" value="1"/>
</dbReference>
<dbReference type="PANTHER" id="PTHR14315:SF17">
    <property type="entry name" value="MIP21584P"/>
    <property type="match status" value="1"/>
</dbReference>
<evidence type="ECO:0000256" key="4">
    <source>
        <dbReference type="ARBA" id="ARBA00022490"/>
    </source>
</evidence>
<dbReference type="OrthoDB" id="5951908at2759"/>
<gene>
    <name evidence="7" type="ORF">X777_16402</name>
</gene>
<keyword evidence="8" id="KW-1185">Reference proteome</keyword>
<dbReference type="InterPro" id="IPR009786">
    <property type="entry name" value="Spot_14"/>
</dbReference>
<name>A0A026WUR4_OOCBI</name>
<dbReference type="AlphaFoldDB" id="A0A026WUR4"/>
<proteinExistence type="inferred from homology"/>
<protein>
    <recommendedName>
        <fullName evidence="9">Mid1-interacting protein</fullName>
    </recommendedName>
</protein>
<keyword evidence="5" id="KW-0539">Nucleus</keyword>
<evidence type="ECO:0000256" key="1">
    <source>
        <dbReference type="ARBA" id="ARBA00004123"/>
    </source>
</evidence>
<sequence>MSDLFETRERKKVTCNSLCRSLRRIARHDEPEFSNASILNSMEKFVRTVSEMEDTILVPSRLLDLSVGDAGDAICTKGKRGSTVKDTLANTDLYRLYNIINQMKTELLWSQEPTRGIQMDEQALNRSHPVGSPGSTELTHHHPVAGGRLGHVRCPSTTSMQSVQSASSIVSTSDSDSEVGIEIDSGLEGEECPANLASIAAENFRRHLRGLHRSIARMTEAAEYLTLRYQADVGGQV</sequence>
<dbReference type="GO" id="GO:0005829">
    <property type="term" value="C:cytosol"/>
    <property type="evidence" value="ECO:0007669"/>
    <property type="project" value="TreeGrafter"/>
</dbReference>
<dbReference type="OMA" id="QFSKDCI"/>
<dbReference type="InterPro" id="IPR053719">
    <property type="entry name" value="Lipogen_MT_Stabilize_sf"/>
</dbReference>
<dbReference type="Proteomes" id="UP000053097">
    <property type="component" value="Unassembled WGS sequence"/>
</dbReference>
<dbReference type="Pfam" id="PF07084">
    <property type="entry name" value="Spot_14"/>
    <property type="match status" value="1"/>
</dbReference>
<evidence type="ECO:0000256" key="5">
    <source>
        <dbReference type="ARBA" id="ARBA00023242"/>
    </source>
</evidence>
<evidence type="ECO:0000256" key="2">
    <source>
        <dbReference type="ARBA" id="ARBA00004496"/>
    </source>
</evidence>
<accession>A0A026WUR4</accession>
<reference evidence="7 8" key="1">
    <citation type="journal article" date="2014" name="Curr. Biol.">
        <title>The genome of the clonal raider ant Cerapachys biroi.</title>
        <authorList>
            <person name="Oxley P.R."/>
            <person name="Ji L."/>
            <person name="Fetter-Pruneda I."/>
            <person name="McKenzie S.K."/>
            <person name="Li C."/>
            <person name="Hu H."/>
            <person name="Zhang G."/>
            <person name="Kronauer D.J."/>
        </authorList>
    </citation>
    <scope>NUCLEOTIDE SEQUENCE [LARGE SCALE GENOMIC DNA]</scope>
</reference>
<keyword evidence="4" id="KW-0963">Cytoplasm</keyword>
<dbReference type="EMBL" id="KK107097">
    <property type="protein sequence ID" value="EZA59703.1"/>
    <property type="molecule type" value="Genomic_DNA"/>
</dbReference>
<organism evidence="7 8">
    <name type="scientific">Ooceraea biroi</name>
    <name type="common">Clonal raider ant</name>
    <name type="synonym">Cerapachys biroi</name>
    <dbReference type="NCBI Taxonomy" id="2015173"/>
    <lineage>
        <taxon>Eukaryota</taxon>
        <taxon>Metazoa</taxon>
        <taxon>Ecdysozoa</taxon>
        <taxon>Arthropoda</taxon>
        <taxon>Hexapoda</taxon>
        <taxon>Insecta</taxon>
        <taxon>Pterygota</taxon>
        <taxon>Neoptera</taxon>
        <taxon>Endopterygota</taxon>
        <taxon>Hymenoptera</taxon>
        <taxon>Apocrita</taxon>
        <taxon>Aculeata</taxon>
        <taxon>Formicoidea</taxon>
        <taxon>Formicidae</taxon>
        <taxon>Dorylinae</taxon>
        <taxon>Ooceraea</taxon>
    </lineage>
</organism>
<dbReference type="GO" id="GO:0005634">
    <property type="term" value="C:nucleus"/>
    <property type="evidence" value="ECO:0007669"/>
    <property type="project" value="UniProtKB-SubCell"/>
</dbReference>
<dbReference type="GO" id="GO:0046890">
    <property type="term" value="P:regulation of lipid biosynthetic process"/>
    <property type="evidence" value="ECO:0007669"/>
    <property type="project" value="TreeGrafter"/>
</dbReference>
<evidence type="ECO:0000256" key="3">
    <source>
        <dbReference type="ARBA" id="ARBA00009488"/>
    </source>
</evidence>
<evidence type="ECO:0000313" key="7">
    <source>
        <dbReference type="EMBL" id="EZA59703.1"/>
    </source>
</evidence>
<comment type="similarity">
    <text evidence="3">Belongs to the SPOT14 family.</text>
</comment>
<evidence type="ECO:0008006" key="9">
    <source>
        <dbReference type="Google" id="ProtNLM"/>
    </source>
</evidence>
<dbReference type="Gene3D" id="6.10.140.1610">
    <property type="match status" value="1"/>
</dbReference>
<evidence type="ECO:0000313" key="8">
    <source>
        <dbReference type="Proteomes" id="UP000053097"/>
    </source>
</evidence>
<evidence type="ECO:0000256" key="6">
    <source>
        <dbReference type="SAM" id="MobiDB-lite"/>
    </source>
</evidence>
<feature type="region of interest" description="Disordered" evidence="6">
    <location>
        <begin position="128"/>
        <end position="147"/>
    </location>
</feature>